<evidence type="ECO:0000259" key="11">
    <source>
        <dbReference type="PROSITE" id="PS51865"/>
    </source>
</evidence>
<dbReference type="InterPro" id="IPR007583">
    <property type="entry name" value="GRASP55_65"/>
</dbReference>
<keyword evidence="13" id="KW-1185">Reference proteome</keyword>
<dbReference type="GO" id="GO:0007030">
    <property type="term" value="P:Golgi organization"/>
    <property type="evidence" value="ECO:0007669"/>
    <property type="project" value="TreeGrafter"/>
</dbReference>
<gene>
    <name evidence="12" type="ORF">PHYEVI_LOCUS481</name>
</gene>
<comment type="subcellular location">
    <subcellularLocation>
        <location evidence="1">Golgi apparatus membrane</location>
    </subcellularLocation>
</comment>
<dbReference type="Pfam" id="PF04495">
    <property type="entry name" value="GRASP55_65"/>
    <property type="match status" value="1"/>
</dbReference>
<dbReference type="Proteomes" id="UP001153712">
    <property type="component" value="Chromosome 1"/>
</dbReference>
<protein>
    <recommendedName>
        <fullName evidence="11">PDZ GRASP-type domain-containing protein</fullName>
    </recommendedName>
</protein>
<feature type="region of interest" description="Disordered" evidence="10">
    <location>
        <begin position="356"/>
        <end position="375"/>
    </location>
</feature>
<evidence type="ECO:0000313" key="13">
    <source>
        <dbReference type="Proteomes" id="UP001153712"/>
    </source>
</evidence>
<feature type="domain" description="PDZ GRASP-type" evidence="11">
    <location>
        <begin position="111"/>
        <end position="199"/>
    </location>
</feature>
<evidence type="ECO:0000256" key="10">
    <source>
        <dbReference type="SAM" id="MobiDB-lite"/>
    </source>
</evidence>
<feature type="binding site" evidence="9">
    <location>
        <position position="18"/>
    </location>
    <ligand>
        <name>Zn(2+)</name>
        <dbReference type="ChEBI" id="CHEBI:29105"/>
    </ligand>
</feature>
<keyword evidence="9" id="KW-0862">Zinc</keyword>
<dbReference type="GO" id="GO:0000139">
    <property type="term" value="C:Golgi membrane"/>
    <property type="evidence" value="ECO:0007669"/>
    <property type="project" value="UniProtKB-SubCell"/>
</dbReference>
<keyword evidence="9" id="KW-0479">Metal-binding</keyword>
<keyword evidence="7" id="KW-0472">Membrane</keyword>
<comment type="similarity">
    <text evidence="2">Belongs to the GORASP family.</text>
</comment>
<dbReference type="AlphaFoldDB" id="A0A9N9TFA3"/>
<dbReference type="EMBL" id="OU900094">
    <property type="protein sequence ID" value="CAG9854014.1"/>
    <property type="molecule type" value="Genomic_DNA"/>
</dbReference>
<evidence type="ECO:0000256" key="2">
    <source>
        <dbReference type="ARBA" id="ARBA00007144"/>
    </source>
</evidence>
<dbReference type="Gene3D" id="2.30.42.10">
    <property type="match status" value="2"/>
</dbReference>
<dbReference type="FunFam" id="2.30.42.10:FF:000056">
    <property type="entry name" value="Golgi reassembly-stacking protein 2 isoform 1"/>
    <property type="match status" value="1"/>
</dbReference>
<evidence type="ECO:0000256" key="8">
    <source>
        <dbReference type="ARBA" id="ARBA00023288"/>
    </source>
</evidence>
<name>A0A9N9TFA3_PHYSR</name>
<sequence>MGNSESVDIPGGGTEGYHVLRVQENSPASKAGLQPFFDFIVSINGTRLDKDNDTLKTILKNGIGKQLPLAVYSCKTQGVRSVTIEPSDTWGGQGLLGISIKFCSFEVAKENVWHILEVHPNSPASMAGLKPFTDYIISSDSILYEREDLYNLIEGHDGISLKLYVYNSDEDRCREVNITPNSRWGGDGLVGCSIGYGYLHRIPVRSNVIQPPPTTTIFNQVPTVSPNKNETSNMTTTESINNLIQNTENLTLLSQNPVAPTTSTVSTTAESPVSQPSSMVFTSNVPAPSSIPNFSNYNIQVPPASEAPASEVSKYFDPSLQQPIVNPLMYNPADYSVGATNLQYTNSQMPPPLSPIQVQSGAPQAFSPTTSAPAGLPPPPLSGFQNQPIIFDPHIAAQSAQQLLSGNLINTSKPSQIM</sequence>
<evidence type="ECO:0000256" key="9">
    <source>
        <dbReference type="PIRSR" id="PIRSR607583-1"/>
    </source>
</evidence>
<dbReference type="PANTHER" id="PTHR12893:SF0">
    <property type="entry name" value="GRASP65"/>
    <property type="match status" value="1"/>
</dbReference>
<keyword evidence="3" id="KW-0597">Phosphoprotein</keyword>
<evidence type="ECO:0000256" key="1">
    <source>
        <dbReference type="ARBA" id="ARBA00004394"/>
    </source>
</evidence>
<feature type="domain" description="PDZ GRASP-type" evidence="11">
    <location>
        <begin position="15"/>
        <end position="105"/>
    </location>
</feature>
<evidence type="ECO:0000256" key="5">
    <source>
        <dbReference type="ARBA" id="ARBA00022737"/>
    </source>
</evidence>
<dbReference type="PANTHER" id="PTHR12893">
    <property type="entry name" value="GOLGI REASSEMBLY STACKING PROTEIN GRASP"/>
    <property type="match status" value="1"/>
</dbReference>
<evidence type="ECO:0000256" key="7">
    <source>
        <dbReference type="ARBA" id="ARBA00023136"/>
    </source>
</evidence>
<keyword evidence="4" id="KW-0519">Myristate</keyword>
<evidence type="ECO:0000256" key="3">
    <source>
        <dbReference type="ARBA" id="ARBA00022553"/>
    </source>
</evidence>
<keyword evidence="8" id="KW-0449">Lipoprotein</keyword>
<dbReference type="InterPro" id="IPR024958">
    <property type="entry name" value="GRASP_PDZ"/>
</dbReference>
<accession>A0A9N9TFA3</accession>
<proteinExistence type="inferred from homology"/>
<evidence type="ECO:0000256" key="6">
    <source>
        <dbReference type="ARBA" id="ARBA00023034"/>
    </source>
</evidence>
<evidence type="ECO:0000313" key="12">
    <source>
        <dbReference type="EMBL" id="CAG9854014.1"/>
    </source>
</evidence>
<feature type="binding site" evidence="9">
    <location>
        <position position="103"/>
    </location>
    <ligand>
        <name>Zn(2+)</name>
        <dbReference type="ChEBI" id="CHEBI:29105"/>
    </ligand>
</feature>
<reference evidence="12" key="1">
    <citation type="submission" date="2022-01" db="EMBL/GenBank/DDBJ databases">
        <authorList>
            <person name="King R."/>
        </authorList>
    </citation>
    <scope>NUCLEOTIDE SEQUENCE</scope>
</reference>
<keyword evidence="6" id="KW-0333">Golgi apparatus</keyword>
<dbReference type="OrthoDB" id="3318at2759"/>
<evidence type="ECO:0000256" key="4">
    <source>
        <dbReference type="ARBA" id="ARBA00022707"/>
    </source>
</evidence>
<dbReference type="SUPFAM" id="SSF50156">
    <property type="entry name" value="PDZ domain-like"/>
    <property type="match status" value="2"/>
</dbReference>
<dbReference type="GO" id="GO:0046872">
    <property type="term" value="F:metal ion binding"/>
    <property type="evidence" value="ECO:0007669"/>
    <property type="project" value="UniProtKB-KW"/>
</dbReference>
<keyword evidence="5" id="KW-0677">Repeat</keyword>
<dbReference type="PROSITE" id="PS51865">
    <property type="entry name" value="PDZ_GRASP"/>
    <property type="match status" value="2"/>
</dbReference>
<feature type="region of interest" description="Disordered" evidence="10">
    <location>
        <begin position="258"/>
        <end position="277"/>
    </location>
</feature>
<dbReference type="InterPro" id="IPR036034">
    <property type="entry name" value="PDZ_sf"/>
</dbReference>
<organism evidence="12 13">
    <name type="scientific">Phyllotreta striolata</name>
    <name type="common">Striped flea beetle</name>
    <name type="synonym">Crioceris striolata</name>
    <dbReference type="NCBI Taxonomy" id="444603"/>
    <lineage>
        <taxon>Eukaryota</taxon>
        <taxon>Metazoa</taxon>
        <taxon>Ecdysozoa</taxon>
        <taxon>Arthropoda</taxon>
        <taxon>Hexapoda</taxon>
        <taxon>Insecta</taxon>
        <taxon>Pterygota</taxon>
        <taxon>Neoptera</taxon>
        <taxon>Endopterygota</taxon>
        <taxon>Coleoptera</taxon>
        <taxon>Polyphaga</taxon>
        <taxon>Cucujiformia</taxon>
        <taxon>Chrysomeloidea</taxon>
        <taxon>Chrysomelidae</taxon>
        <taxon>Galerucinae</taxon>
        <taxon>Alticini</taxon>
        <taxon>Phyllotreta</taxon>
    </lineage>
</organism>
<dbReference type="FunFam" id="2.30.42.10:FF:000026">
    <property type="entry name" value="Golgi reassembly stacking protein 2"/>
    <property type="match status" value="1"/>
</dbReference>
<feature type="compositionally biased region" description="Low complexity" evidence="10">
    <location>
        <begin position="258"/>
        <end position="274"/>
    </location>
</feature>